<proteinExistence type="predicted"/>
<dbReference type="EMBL" id="BLXO01000003">
    <property type="protein sequence ID" value="GFN46371.1"/>
    <property type="molecule type" value="Genomic_DNA"/>
</dbReference>
<evidence type="ECO:0000313" key="2">
    <source>
        <dbReference type="Proteomes" id="UP000504714"/>
    </source>
</evidence>
<dbReference type="Proteomes" id="UP000504714">
    <property type="component" value="Unassembled WGS sequence"/>
</dbReference>
<name>A0A6L2ZQ46_9ENTR</name>
<evidence type="ECO:0000313" key="1">
    <source>
        <dbReference type="EMBL" id="GFN46371.1"/>
    </source>
</evidence>
<reference evidence="1 2" key="1">
    <citation type="submission" date="2020-06" db="EMBL/GenBank/DDBJ databases">
        <title>The genome sequence of Candidatus Regiella insecticola strain Tut.</title>
        <authorList>
            <person name="Nikoh N."/>
            <person name="Tsuchida T."/>
            <person name="Koga R."/>
            <person name="Oshima K."/>
            <person name="Hattori M."/>
            <person name="Fukatsu T."/>
        </authorList>
    </citation>
    <scope>NUCLEOTIDE SEQUENCE [LARGE SCALE GENOMIC DNA]</scope>
    <source>
        <strain evidence="1 2">Tut</strain>
    </source>
</reference>
<sequence>MQQYITHQLDILDDICWRHYKCPPSDVIIPVLEANPGLAEAGPLLEAGLKISLPELIRTIKQRVTVRLWD</sequence>
<organism evidence="1 2">
    <name type="scientific">Candidatus Regiella insecticola</name>
    <dbReference type="NCBI Taxonomy" id="138073"/>
    <lineage>
        <taxon>Bacteria</taxon>
        <taxon>Pseudomonadati</taxon>
        <taxon>Pseudomonadota</taxon>
        <taxon>Gammaproteobacteria</taxon>
        <taxon>Enterobacterales</taxon>
        <taxon>Enterobacteriaceae</taxon>
        <taxon>aphid secondary symbionts</taxon>
        <taxon>Candidatus Regiella</taxon>
    </lineage>
</organism>
<dbReference type="InterPro" id="IPR008861">
    <property type="entry name" value="GpX-like"/>
</dbReference>
<accession>A0A6L2ZQ46</accession>
<protein>
    <submittedName>
        <fullName evidence="1">Tail protein X</fullName>
    </submittedName>
</protein>
<dbReference type="RefSeq" id="WP_176488086.1">
    <property type="nucleotide sequence ID" value="NZ_BLXO01000003.1"/>
</dbReference>
<gene>
    <name evidence="1" type="ORF">RINTU1_19180</name>
</gene>
<dbReference type="Pfam" id="PF05489">
    <property type="entry name" value="Phage_tail_X"/>
    <property type="match status" value="1"/>
</dbReference>
<dbReference type="AlphaFoldDB" id="A0A6L2ZQ46"/>
<comment type="caution">
    <text evidence="1">The sequence shown here is derived from an EMBL/GenBank/DDBJ whole genome shotgun (WGS) entry which is preliminary data.</text>
</comment>